<comment type="caution">
    <text evidence="2">The sequence shown here is derived from an EMBL/GenBank/DDBJ whole genome shotgun (WGS) entry which is preliminary data.</text>
</comment>
<name>A0A9D7FEX4_9RHOO</name>
<dbReference type="InterPro" id="IPR032710">
    <property type="entry name" value="NTF2-like_dom_sf"/>
</dbReference>
<protein>
    <submittedName>
        <fullName evidence="2">Nuclear transport factor 2 family protein</fullName>
    </submittedName>
</protein>
<accession>A0A9D7FEX4</accession>
<proteinExistence type="predicted"/>
<dbReference type="SUPFAM" id="SSF54427">
    <property type="entry name" value="NTF2-like"/>
    <property type="match status" value="1"/>
</dbReference>
<dbReference type="EMBL" id="JADJNC010000015">
    <property type="protein sequence ID" value="MBK7423546.1"/>
    <property type="molecule type" value="Genomic_DNA"/>
</dbReference>
<dbReference type="AlphaFoldDB" id="A0A9D7FEX4"/>
<dbReference type="Gene3D" id="3.10.450.50">
    <property type="match status" value="1"/>
</dbReference>
<dbReference type="InterPro" id="IPR037401">
    <property type="entry name" value="SnoaL-like"/>
</dbReference>
<evidence type="ECO:0000313" key="3">
    <source>
        <dbReference type="Proteomes" id="UP000886602"/>
    </source>
</evidence>
<feature type="domain" description="SnoaL-like" evidence="1">
    <location>
        <begin position="11"/>
        <end position="113"/>
    </location>
</feature>
<organism evidence="2 3">
    <name type="scientific">Candidatus Propionivibrio dominans</name>
    <dbReference type="NCBI Taxonomy" id="2954373"/>
    <lineage>
        <taxon>Bacteria</taxon>
        <taxon>Pseudomonadati</taxon>
        <taxon>Pseudomonadota</taxon>
        <taxon>Betaproteobacteria</taxon>
        <taxon>Rhodocyclales</taxon>
        <taxon>Rhodocyclaceae</taxon>
        <taxon>Propionivibrio</taxon>
    </lineage>
</organism>
<gene>
    <name evidence="2" type="ORF">IPJ48_10840</name>
</gene>
<evidence type="ECO:0000259" key="1">
    <source>
        <dbReference type="Pfam" id="PF12680"/>
    </source>
</evidence>
<evidence type="ECO:0000313" key="2">
    <source>
        <dbReference type="EMBL" id="MBK7423546.1"/>
    </source>
</evidence>
<sequence>MKQSSLDALIAFYESLGPDSIAHFADYYADDAFFKDPFNEVRGLAPIQRIFTHMFVQVSEPRFVISERVVDENGALLVWDFHFHMRLWGRDKAQVIHGVSHLRFNAAGLVVWHRDYWDAAEELYATLPGIGWLMRRLKKAMAS</sequence>
<reference evidence="2" key="1">
    <citation type="submission" date="2020-10" db="EMBL/GenBank/DDBJ databases">
        <title>Connecting structure to function with the recovery of over 1000 high-quality activated sludge metagenome-assembled genomes encoding full-length rRNA genes using long-read sequencing.</title>
        <authorList>
            <person name="Singleton C.M."/>
            <person name="Petriglieri F."/>
            <person name="Kristensen J.M."/>
            <person name="Kirkegaard R.H."/>
            <person name="Michaelsen T.Y."/>
            <person name="Andersen M.H."/>
            <person name="Karst S.M."/>
            <person name="Dueholm M.S."/>
            <person name="Nielsen P.H."/>
            <person name="Albertsen M."/>
        </authorList>
    </citation>
    <scope>NUCLEOTIDE SEQUENCE</scope>
    <source>
        <strain evidence="2">EsbW_18-Q3-R4-48_MAXAC.044</strain>
    </source>
</reference>
<dbReference type="Pfam" id="PF12680">
    <property type="entry name" value="SnoaL_2"/>
    <property type="match status" value="1"/>
</dbReference>
<dbReference type="Proteomes" id="UP000886602">
    <property type="component" value="Unassembled WGS sequence"/>
</dbReference>